<dbReference type="AlphaFoldDB" id="M3EKG2"/>
<evidence type="ECO:0000256" key="1">
    <source>
        <dbReference type="SAM" id="MobiDB-lite"/>
    </source>
</evidence>
<dbReference type="Proteomes" id="UP000030760">
    <property type="component" value="Unassembled WGS sequence"/>
</dbReference>
<organism evidence="2 3">
    <name type="scientific">Streptomyces bottropensis ATCC 25435</name>
    <dbReference type="NCBI Taxonomy" id="1054862"/>
    <lineage>
        <taxon>Bacteria</taxon>
        <taxon>Bacillati</taxon>
        <taxon>Actinomycetota</taxon>
        <taxon>Actinomycetes</taxon>
        <taxon>Kitasatosporales</taxon>
        <taxon>Streptomycetaceae</taxon>
        <taxon>Streptomyces</taxon>
    </lineage>
</organism>
<reference evidence="3" key="1">
    <citation type="journal article" date="2013" name="Genome Announc.">
        <title>Draft Genome Sequence of Streptomyces bottropensis ATCC 25435, a Bottromycin-Producing Actinomycete.</title>
        <authorList>
            <person name="Zhang H."/>
            <person name="Zhou W."/>
            <person name="Zhuang Y."/>
            <person name="Liang X."/>
            <person name="Liu T."/>
        </authorList>
    </citation>
    <scope>NUCLEOTIDE SEQUENCE [LARGE SCALE GENOMIC DNA]</scope>
    <source>
        <strain evidence="3">ATCC 25435</strain>
    </source>
</reference>
<evidence type="ECO:0000313" key="2">
    <source>
        <dbReference type="EMBL" id="EMF56881.1"/>
    </source>
</evidence>
<sequence length="48" mass="5252">MKECSGRVTPPPAVTPDLRVASRDNYGNNSTRDIDRTGMSDSPQRCAK</sequence>
<proteinExistence type="predicted"/>
<feature type="compositionally biased region" description="Polar residues" evidence="1">
    <location>
        <begin position="39"/>
        <end position="48"/>
    </location>
</feature>
<gene>
    <name evidence="2" type="ORF">SBD_1712</name>
</gene>
<accession>M3EKG2</accession>
<evidence type="ECO:0000313" key="3">
    <source>
        <dbReference type="Proteomes" id="UP000030760"/>
    </source>
</evidence>
<protein>
    <submittedName>
        <fullName evidence="2">Uncharacterized protein</fullName>
    </submittedName>
</protein>
<dbReference type="EMBL" id="KB405059">
    <property type="protein sequence ID" value="EMF56881.1"/>
    <property type="molecule type" value="Genomic_DNA"/>
</dbReference>
<name>M3EKG2_9ACTN</name>
<feature type="region of interest" description="Disordered" evidence="1">
    <location>
        <begin position="1"/>
        <end position="48"/>
    </location>
</feature>